<evidence type="ECO:0000256" key="1">
    <source>
        <dbReference type="SAM" id="SignalP"/>
    </source>
</evidence>
<protein>
    <submittedName>
        <fullName evidence="2">Uncharacterized protein</fullName>
    </submittedName>
</protein>
<accession>A0AA35WGC2</accession>
<dbReference type="Proteomes" id="UP001174909">
    <property type="component" value="Unassembled WGS sequence"/>
</dbReference>
<dbReference type="EMBL" id="CASHTH010001255">
    <property type="protein sequence ID" value="CAI8013345.1"/>
    <property type="molecule type" value="Genomic_DNA"/>
</dbReference>
<name>A0AA35WGC2_GEOBA</name>
<organism evidence="2 3">
    <name type="scientific">Geodia barretti</name>
    <name type="common">Barrett's horny sponge</name>
    <dbReference type="NCBI Taxonomy" id="519541"/>
    <lineage>
        <taxon>Eukaryota</taxon>
        <taxon>Metazoa</taxon>
        <taxon>Porifera</taxon>
        <taxon>Demospongiae</taxon>
        <taxon>Heteroscleromorpha</taxon>
        <taxon>Tetractinellida</taxon>
        <taxon>Astrophorina</taxon>
        <taxon>Geodiidae</taxon>
        <taxon>Geodia</taxon>
    </lineage>
</organism>
<reference evidence="2" key="1">
    <citation type="submission" date="2023-03" db="EMBL/GenBank/DDBJ databases">
        <authorList>
            <person name="Steffen K."/>
            <person name="Cardenas P."/>
        </authorList>
    </citation>
    <scope>NUCLEOTIDE SEQUENCE</scope>
</reference>
<keyword evidence="1" id="KW-0732">Signal</keyword>
<sequence length="65" mass="6954">TSPPLLLTVLLAVIISRLCPLSCRRTCSISEYTANCGKPQQALLMPHPSTGPFLSTAQTRTPITS</sequence>
<feature type="signal peptide" evidence="1">
    <location>
        <begin position="1"/>
        <end position="23"/>
    </location>
</feature>
<feature type="chain" id="PRO_5041249998" evidence="1">
    <location>
        <begin position="24"/>
        <end position="65"/>
    </location>
</feature>
<feature type="non-terminal residue" evidence="2">
    <location>
        <position position="65"/>
    </location>
</feature>
<evidence type="ECO:0000313" key="2">
    <source>
        <dbReference type="EMBL" id="CAI8013345.1"/>
    </source>
</evidence>
<keyword evidence="3" id="KW-1185">Reference proteome</keyword>
<gene>
    <name evidence="2" type="ORF">GBAR_LOCUS8478</name>
</gene>
<proteinExistence type="predicted"/>
<dbReference type="AlphaFoldDB" id="A0AA35WGC2"/>
<comment type="caution">
    <text evidence="2">The sequence shown here is derived from an EMBL/GenBank/DDBJ whole genome shotgun (WGS) entry which is preliminary data.</text>
</comment>
<evidence type="ECO:0000313" key="3">
    <source>
        <dbReference type="Proteomes" id="UP001174909"/>
    </source>
</evidence>